<dbReference type="PRINTS" id="PR00455">
    <property type="entry name" value="HTHTETR"/>
</dbReference>
<dbReference type="OrthoDB" id="594604at2"/>
<dbReference type="PANTHER" id="PTHR43479">
    <property type="entry name" value="ACREF/ENVCD OPERON REPRESSOR-RELATED"/>
    <property type="match status" value="1"/>
</dbReference>
<dbReference type="SUPFAM" id="SSF46689">
    <property type="entry name" value="Homeodomain-like"/>
    <property type="match status" value="1"/>
</dbReference>
<dbReference type="PANTHER" id="PTHR43479:SF11">
    <property type="entry name" value="ACREF_ENVCD OPERON REPRESSOR-RELATED"/>
    <property type="match status" value="1"/>
</dbReference>
<dbReference type="PROSITE" id="PS50977">
    <property type="entry name" value="HTH_TETR_2"/>
    <property type="match status" value="1"/>
</dbReference>
<dbReference type="GO" id="GO:0003677">
    <property type="term" value="F:DNA binding"/>
    <property type="evidence" value="ECO:0007669"/>
    <property type="project" value="UniProtKB-UniRule"/>
</dbReference>
<evidence type="ECO:0000256" key="2">
    <source>
        <dbReference type="ARBA" id="ARBA00023125"/>
    </source>
</evidence>
<evidence type="ECO:0000313" key="6">
    <source>
        <dbReference type="EMBL" id="AOM79262.1"/>
    </source>
</evidence>
<evidence type="ECO:0000256" key="3">
    <source>
        <dbReference type="ARBA" id="ARBA00023163"/>
    </source>
</evidence>
<dbReference type="RefSeq" id="WP_069380925.1">
    <property type="nucleotide sequence ID" value="NZ_CP017141.1"/>
</dbReference>
<name>A0A1D7QKQ8_9SPHI</name>
<dbReference type="EMBL" id="CP017141">
    <property type="protein sequence ID" value="AOM79262.1"/>
    <property type="molecule type" value="Genomic_DNA"/>
</dbReference>
<dbReference type="SUPFAM" id="SSF48498">
    <property type="entry name" value="Tetracyclin repressor-like, C-terminal domain"/>
    <property type="match status" value="1"/>
</dbReference>
<sequence>MGISERKEREKGEMKKMITTAAMKMFLEDGYAKTSIRNIADSIEYSPGTIYLYYKDKDELLYEVQGQAFLKLLEAFRTDAISTDPVKRLEQLGKIYVAFGLENPELYDLMFIIRAPMNVDEELHKDNGAETFFYLLRCLEECIEKKLLIFKDPMQAALQVWSMMHGLVSLNLRCRLKVMLPDEGDVKPVLFKAVDEYLDSIRV</sequence>
<dbReference type="InterPro" id="IPR050624">
    <property type="entry name" value="HTH-type_Tx_Regulator"/>
</dbReference>
<dbReference type="KEGG" id="psty:BFS30_20075"/>
<evidence type="ECO:0000313" key="7">
    <source>
        <dbReference type="Proteomes" id="UP000094313"/>
    </source>
</evidence>
<evidence type="ECO:0000256" key="1">
    <source>
        <dbReference type="ARBA" id="ARBA00023015"/>
    </source>
</evidence>
<dbReference type="InterPro" id="IPR025996">
    <property type="entry name" value="MT1864/Rv1816-like_C"/>
</dbReference>
<keyword evidence="2 4" id="KW-0238">DNA-binding</keyword>
<dbReference type="AlphaFoldDB" id="A0A1D7QKQ8"/>
<dbReference type="Pfam" id="PF00440">
    <property type="entry name" value="TetR_N"/>
    <property type="match status" value="1"/>
</dbReference>
<dbReference type="Proteomes" id="UP000094313">
    <property type="component" value="Chromosome"/>
</dbReference>
<dbReference type="InterPro" id="IPR001647">
    <property type="entry name" value="HTH_TetR"/>
</dbReference>
<protein>
    <recommendedName>
        <fullName evidence="5">HTH tetR-type domain-containing protein</fullName>
    </recommendedName>
</protein>
<reference evidence="6 7" key="1">
    <citation type="submission" date="2016-08" db="EMBL/GenBank/DDBJ databases">
        <authorList>
            <person name="Seilhamer J.J."/>
        </authorList>
    </citation>
    <scope>NUCLEOTIDE SEQUENCE [LARGE SCALE GENOMIC DNA]</scope>
    <source>
        <strain evidence="6 7">DX4</strain>
    </source>
</reference>
<evidence type="ECO:0000259" key="5">
    <source>
        <dbReference type="PROSITE" id="PS50977"/>
    </source>
</evidence>
<dbReference type="InterPro" id="IPR036271">
    <property type="entry name" value="Tet_transcr_reg_TetR-rel_C_sf"/>
</dbReference>
<keyword evidence="3" id="KW-0804">Transcription</keyword>
<organism evidence="6 7">
    <name type="scientific">Pedobacter steynii</name>
    <dbReference type="NCBI Taxonomy" id="430522"/>
    <lineage>
        <taxon>Bacteria</taxon>
        <taxon>Pseudomonadati</taxon>
        <taxon>Bacteroidota</taxon>
        <taxon>Sphingobacteriia</taxon>
        <taxon>Sphingobacteriales</taxon>
        <taxon>Sphingobacteriaceae</taxon>
        <taxon>Pedobacter</taxon>
    </lineage>
</organism>
<dbReference type="InterPro" id="IPR009057">
    <property type="entry name" value="Homeodomain-like_sf"/>
</dbReference>
<feature type="DNA-binding region" description="H-T-H motif" evidence="4">
    <location>
        <begin position="35"/>
        <end position="54"/>
    </location>
</feature>
<dbReference type="Gene3D" id="1.10.357.10">
    <property type="entry name" value="Tetracycline Repressor, domain 2"/>
    <property type="match status" value="1"/>
</dbReference>
<feature type="domain" description="HTH tetR-type" evidence="5">
    <location>
        <begin position="12"/>
        <end position="72"/>
    </location>
</feature>
<proteinExistence type="predicted"/>
<keyword evidence="1" id="KW-0805">Transcription regulation</keyword>
<keyword evidence="7" id="KW-1185">Reference proteome</keyword>
<gene>
    <name evidence="6" type="ORF">BFS30_20075</name>
</gene>
<dbReference type="Pfam" id="PF13305">
    <property type="entry name" value="TetR_C_33"/>
    <property type="match status" value="1"/>
</dbReference>
<evidence type="ECO:0000256" key="4">
    <source>
        <dbReference type="PROSITE-ProRule" id="PRU00335"/>
    </source>
</evidence>
<accession>A0A1D7QKQ8</accession>